<evidence type="ECO:0000313" key="9">
    <source>
        <dbReference type="EMBL" id="PSK99445.1"/>
    </source>
</evidence>
<evidence type="ECO:0000313" key="10">
    <source>
        <dbReference type="Proteomes" id="UP000240542"/>
    </source>
</evidence>
<protein>
    <submittedName>
        <fullName evidence="9">NADPH-dependent 2,4-dienoyl-CoA reductase/sulfur reductase-like enzyme</fullName>
    </submittedName>
</protein>
<dbReference type="PANTHER" id="PTHR43429:SF1">
    <property type="entry name" value="NAD(P)H SULFUR OXIDOREDUCTASE (COA-DEPENDENT)"/>
    <property type="match status" value="1"/>
</dbReference>
<evidence type="ECO:0000256" key="4">
    <source>
        <dbReference type="ARBA" id="ARBA00022827"/>
    </source>
</evidence>
<evidence type="ECO:0000256" key="6">
    <source>
        <dbReference type="ARBA" id="ARBA00023284"/>
    </source>
</evidence>
<gene>
    <name evidence="9" type="ORF">CLV63_103170</name>
</gene>
<feature type="domain" description="Pyridine nucleotide-disulphide oxidoreductase dimerisation" evidence="7">
    <location>
        <begin position="335"/>
        <end position="437"/>
    </location>
</feature>
<evidence type="ECO:0000256" key="1">
    <source>
        <dbReference type="ARBA" id="ARBA00001974"/>
    </source>
</evidence>
<evidence type="ECO:0000256" key="3">
    <source>
        <dbReference type="ARBA" id="ARBA00022630"/>
    </source>
</evidence>
<proteinExistence type="inferred from homology"/>
<keyword evidence="6" id="KW-0676">Redox-active center</keyword>
<dbReference type="GO" id="GO:0016491">
    <property type="term" value="F:oxidoreductase activity"/>
    <property type="evidence" value="ECO:0007669"/>
    <property type="project" value="UniProtKB-KW"/>
</dbReference>
<keyword evidence="10" id="KW-1185">Reference proteome</keyword>
<keyword evidence="3" id="KW-0285">Flavoprotein</keyword>
<dbReference type="InterPro" id="IPR036188">
    <property type="entry name" value="FAD/NAD-bd_sf"/>
</dbReference>
<dbReference type="PRINTS" id="PR00411">
    <property type="entry name" value="PNDRDTASEI"/>
</dbReference>
<dbReference type="Pfam" id="PF02852">
    <property type="entry name" value="Pyr_redox_dim"/>
    <property type="match status" value="1"/>
</dbReference>
<reference evidence="9 10" key="1">
    <citation type="submission" date="2018-03" db="EMBL/GenBank/DDBJ databases">
        <title>Genomic Encyclopedia of Archaeal and Bacterial Type Strains, Phase II (KMG-II): from individual species to whole genera.</title>
        <authorList>
            <person name="Goeker M."/>
        </authorList>
    </citation>
    <scope>NUCLEOTIDE SEQUENCE [LARGE SCALE GENOMIC DNA]</scope>
    <source>
        <strain evidence="9 10">DSM 45312</strain>
    </source>
</reference>
<dbReference type="OrthoDB" id="9802028at2"/>
<dbReference type="InterPro" id="IPR023753">
    <property type="entry name" value="FAD/NAD-binding_dom"/>
</dbReference>
<dbReference type="InterPro" id="IPR016156">
    <property type="entry name" value="FAD/NAD-linked_Rdtase_dimer_sf"/>
</dbReference>
<dbReference type="InterPro" id="IPR004099">
    <property type="entry name" value="Pyr_nucl-diS_OxRdtase_dimer"/>
</dbReference>
<dbReference type="AlphaFoldDB" id="A0A2P8DQE1"/>
<evidence type="ECO:0000256" key="5">
    <source>
        <dbReference type="ARBA" id="ARBA00023002"/>
    </source>
</evidence>
<dbReference type="PANTHER" id="PTHR43429">
    <property type="entry name" value="PYRIDINE NUCLEOTIDE-DISULFIDE OXIDOREDUCTASE DOMAIN-CONTAINING"/>
    <property type="match status" value="1"/>
</dbReference>
<evidence type="ECO:0000259" key="8">
    <source>
        <dbReference type="Pfam" id="PF07992"/>
    </source>
</evidence>
<dbReference type="PRINTS" id="PR00368">
    <property type="entry name" value="FADPNR"/>
</dbReference>
<dbReference type="SUPFAM" id="SSF51905">
    <property type="entry name" value="FAD/NAD(P)-binding domain"/>
    <property type="match status" value="2"/>
</dbReference>
<evidence type="ECO:0000256" key="2">
    <source>
        <dbReference type="ARBA" id="ARBA00009130"/>
    </source>
</evidence>
<feature type="domain" description="FAD/NAD(P)-binding" evidence="8">
    <location>
        <begin position="6"/>
        <end position="302"/>
    </location>
</feature>
<comment type="caution">
    <text evidence="9">The sequence shown here is derived from an EMBL/GenBank/DDBJ whole genome shotgun (WGS) entry which is preliminary data.</text>
</comment>
<dbReference type="Gene3D" id="3.50.50.60">
    <property type="entry name" value="FAD/NAD(P)-binding domain"/>
    <property type="match status" value="2"/>
</dbReference>
<comment type="cofactor">
    <cofactor evidence="1">
        <name>FAD</name>
        <dbReference type="ChEBI" id="CHEBI:57692"/>
    </cofactor>
</comment>
<dbReference type="Proteomes" id="UP000240542">
    <property type="component" value="Unassembled WGS sequence"/>
</dbReference>
<keyword evidence="5" id="KW-0560">Oxidoreductase</keyword>
<accession>A0A2P8DQE1</accession>
<organism evidence="9 10">
    <name type="scientific">Murinocardiopsis flavida</name>
    <dbReference type="NCBI Taxonomy" id="645275"/>
    <lineage>
        <taxon>Bacteria</taxon>
        <taxon>Bacillati</taxon>
        <taxon>Actinomycetota</taxon>
        <taxon>Actinomycetes</taxon>
        <taxon>Streptosporangiales</taxon>
        <taxon>Nocardiopsidaceae</taxon>
        <taxon>Murinocardiopsis</taxon>
    </lineage>
</organism>
<keyword evidence="4" id="KW-0274">FAD</keyword>
<name>A0A2P8DQE1_9ACTN</name>
<dbReference type="InterPro" id="IPR050260">
    <property type="entry name" value="FAD-bd_OxRdtase"/>
</dbReference>
<dbReference type="Pfam" id="PF07992">
    <property type="entry name" value="Pyr_redox_2"/>
    <property type="match status" value="1"/>
</dbReference>
<dbReference type="SUPFAM" id="SSF55424">
    <property type="entry name" value="FAD/NAD-linked reductases, dimerisation (C-terminal) domain"/>
    <property type="match status" value="1"/>
</dbReference>
<dbReference type="EMBL" id="PYGA01000003">
    <property type="protein sequence ID" value="PSK99445.1"/>
    <property type="molecule type" value="Genomic_DNA"/>
</dbReference>
<evidence type="ECO:0000259" key="7">
    <source>
        <dbReference type="Pfam" id="PF02852"/>
    </source>
</evidence>
<dbReference type="RefSeq" id="WP_106581854.1">
    <property type="nucleotide sequence ID" value="NZ_PYGA01000003.1"/>
</dbReference>
<comment type="similarity">
    <text evidence="2">Belongs to the class-III pyridine nucleotide-disulfide oxidoreductase family.</text>
</comment>
<sequence>MNDRTRLLIIGGDAAGMSAASQARRLRGADDLEIVALERGEYASYSACGLPYYVSGEVAHADDLVARTPEEFAERDIELRMGTEAVGIDLKRGAVATVGADGRQGEERFDRLVIGTGAVPIRPDLPGSDAEGVFGIQTLPDGVALRRYLADHPPRRAVVVGGGYIGLEMAEALLRRGAEVALVEAAAEPMGTLDPDMGRRVREAVCGMGAEFFPNAPVTGFETGDDGRVRAVLTENARHEADVVVLGLGVRPNVDLARGAGLDIGPSGGIATDARMRTSAEGVWAAGDCVESFHRVSRAPVSIALGTHANKQGRVAGTDIGGGYARFAGVLGTAITKICGLEVARTGLNEREAEQAGFAFETVTVESSTRAGYYPGAKTMATKMIAELGTGRLLGGQIVGAENAGKRIDVIATALWNAMPVGEIASMDLSYAPPFAPVWDPVLITARKLADKVR</sequence>